<keyword evidence="2" id="KW-1185">Reference proteome</keyword>
<dbReference type="Proteomes" id="UP001227192">
    <property type="component" value="Unassembled WGS sequence"/>
</dbReference>
<sequence>MSNTFEVEETVTIRLHTHFCLRHSGSRRGKSRLKAYGCDFVLGHKEHGWTLYAPKHLVSPCNCESQCPWTLRSLAVHLRETLADNPTMSLHMSTLQS</sequence>
<organism evidence="1 2">
    <name type="scientific">Penicillium thymicola</name>
    <dbReference type="NCBI Taxonomy" id="293382"/>
    <lineage>
        <taxon>Eukaryota</taxon>
        <taxon>Fungi</taxon>
        <taxon>Dikarya</taxon>
        <taxon>Ascomycota</taxon>
        <taxon>Pezizomycotina</taxon>
        <taxon>Eurotiomycetes</taxon>
        <taxon>Eurotiomycetidae</taxon>
        <taxon>Eurotiales</taxon>
        <taxon>Aspergillaceae</taxon>
        <taxon>Penicillium</taxon>
    </lineage>
</organism>
<proteinExistence type="predicted"/>
<name>A0AAI9X5Q5_PENTH</name>
<accession>A0AAI9X5Q5</accession>
<comment type="caution">
    <text evidence="1">The sequence shown here is derived from an EMBL/GenBank/DDBJ whole genome shotgun (WGS) entry which is preliminary data.</text>
</comment>
<dbReference type="EMBL" id="LACB01000343">
    <property type="protein sequence ID" value="KAJ9484394.1"/>
    <property type="molecule type" value="Genomic_DNA"/>
</dbReference>
<evidence type="ECO:0000313" key="2">
    <source>
        <dbReference type="Proteomes" id="UP001227192"/>
    </source>
</evidence>
<reference evidence="1" key="1">
    <citation type="submission" date="2015-06" db="EMBL/GenBank/DDBJ databases">
        <authorList>
            <person name="Nguyen H."/>
        </authorList>
    </citation>
    <scope>NUCLEOTIDE SEQUENCE</scope>
    <source>
        <strain evidence="1">DAOM 180753</strain>
    </source>
</reference>
<evidence type="ECO:0000313" key="1">
    <source>
        <dbReference type="EMBL" id="KAJ9484394.1"/>
    </source>
</evidence>
<reference evidence="1" key="2">
    <citation type="journal article" date="2016" name="Fungal Biol.">
        <title>Ochratoxin A production by Penicillium thymicola.</title>
        <authorList>
            <person name="Nguyen H.D.T."/>
            <person name="McMullin D.R."/>
            <person name="Ponomareva E."/>
            <person name="Riley R."/>
            <person name="Pomraning K.R."/>
            <person name="Baker S.E."/>
            <person name="Seifert K.A."/>
        </authorList>
    </citation>
    <scope>NUCLEOTIDE SEQUENCE</scope>
    <source>
        <strain evidence="1">DAOM 180753</strain>
    </source>
</reference>
<dbReference type="AlphaFoldDB" id="A0AAI9X5Q5"/>
<gene>
    <name evidence="1" type="ORF">VN97_g8987</name>
</gene>
<protein>
    <submittedName>
        <fullName evidence="1">Uncharacterized protein</fullName>
    </submittedName>
</protein>